<protein>
    <submittedName>
        <fullName evidence="1">Uncharacterized protein</fullName>
    </submittedName>
</protein>
<dbReference type="Proteomes" id="UP000283090">
    <property type="component" value="Unassembled WGS sequence"/>
</dbReference>
<keyword evidence="2" id="KW-1185">Reference proteome</keyword>
<name>A0A437A1T1_ARTFL</name>
<dbReference type="EMBL" id="SAEB01000006">
    <property type="protein sequence ID" value="RVD85103.1"/>
    <property type="molecule type" value="Genomic_DNA"/>
</dbReference>
<evidence type="ECO:0000313" key="1">
    <source>
        <dbReference type="EMBL" id="RVD85103.1"/>
    </source>
</evidence>
<dbReference type="RefSeq" id="XP_067490647.1">
    <property type="nucleotide sequence ID" value="XM_067632372.1"/>
</dbReference>
<dbReference type="AlphaFoldDB" id="A0A437A1T1"/>
<evidence type="ECO:0000313" key="2">
    <source>
        <dbReference type="Proteomes" id="UP000283090"/>
    </source>
</evidence>
<reference evidence="1 2" key="1">
    <citation type="submission" date="2019-01" db="EMBL/GenBank/DDBJ databases">
        <title>Intercellular communication is required for trap formation in the nematode-trapping fungus Duddingtonia flagrans.</title>
        <authorList>
            <person name="Youssar L."/>
            <person name="Wernet V."/>
            <person name="Hensel N."/>
            <person name="Hildebrandt H.-G."/>
            <person name="Fischer R."/>
        </authorList>
    </citation>
    <scope>NUCLEOTIDE SEQUENCE [LARGE SCALE GENOMIC DNA]</scope>
    <source>
        <strain evidence="1 2">CBS H-5679</strain>
    </source>
</reference>
<sequence>MLDAASRKQTNFSAVDAVVAVSFRFRWNLFSFGGSGSASCSFNDRDPTFSTPLLLKNFIISISVVTAAQTSIPLIVSRSTSPKLFPRLNSPGPCNARFNMEAPSCFPPATFSKYSGSRPPRSTYASLFKSNSMVSQHANFPAHAGAGYPVLLSLASKSAHLSKRTLTPSVDPASAANDSGVRPGSALISISAPPWRLHSRHRSSPQRIAIPESPTRSDIQVDSWAIY</sequence>
<accession>A0A437A1T1</accession>
<proteinExistence type="predicted"/>
<dbReference type="GeneID" id="93585745"/>
<comment type="caution">
    <text evidence="1">The sequence shown here is derived from an EMBL/GenBank/DDBJ whole genome shotgun (WGS) entry which is preliminary data.</text>
</comment>
<gene>
    <name evidence="1" type="ORF">DFL_003434</name>
</gene>
<dbReference type="VEuPathDB" id="FungiDB:DFL_003434"/>
<organism evidence="1 2">
    <name type="scientific">Arthrobotrys flagrans</name>
    <name type="common">Nematode-trapping fungus</name>
    <name type="synonym">Trichothecium flagrans</name>
    <dbReference type="NCBI Taxonomy" id="97331"/>
    <lineage>
        <taxon>Eukaryota</taxon>
        <taxon>Fungi</taxon>
        <taxon>Dikarya</taxon>
        <taxon>Ascomycota</taxon>
        <taxon>Pezizomycotina</taxon>
        <taxon>Orbiliomycetes</taxon>
        <taxon>Orbiliales</taxon>
        <taxon>Orbiliaceae</taxon>
        <taxon>Arthrobotrys</taxon>
    </lineage>
</organism>